<dbReference type="PANTHER" id="PTHR46825">
    <property type="entry name" value="D-ALANYL-D-ALANINE-CARBOXYPEPTIDASE/ENDOPEPTIDASE AMPH"/>
    <property type="match status" value="1"/>
</dbReference>
<name>A0ABV6QKZ2_9ACTN</name>
<accession>A0ABV6QKZ2</accession>
<evidence type="ECO:0000259" key="2">
    <source>
        <dbReference type="Pfam" id="PF00144"/>
    </source>
</evidence>
<comment type="caution">
    <text evidence="3">The sequence shown here is derived from an EMBL/GenBank/DDBJ whole genome shotgun (WGS) entry which is preliminary data.</text>
</comment>
<dbReference type="InterPro" id="IPR012338">
    <property type="entry name" value="Beta-lactam/transpept-like"/>
</dbReference>
<dbReference type="InterPro" id="IPR001466">
    <property type="entry name" value="Beta-lactam-related"/>
</dbReference>
<feature type="domain" description="Beta-lactamase-related" evidence="2">
    <location>
        <begin position="66"/>
        <end position="384"/>
    </location>
</feature>
<dbReference type="EMBL" id="JBHLTC010000012">
    <property type="protein sequence ID" value="MFC0624666.1"/>
    <property type="molecule type" value="Genomic_DNA"/>
</dbReference>
<dbReference type="EC" id="3.-.-.-" evidence="3"/>
<feature type="chain" id="PRO_5046437570" evidence="1">
    <location>
        <begin position="20"/>
        <end position="391"/>
    </location>
</feature>
<dbReference type="PANTHER" id="PTHR46825:SF7">
    <property type="entry name" value="D-ALANYL-D-ALANINE CARBOXYPEPTIDASE"/>
    <property type="match status" value="1"/>
</dbReference>
<protein>
    <submittedName>
        <fullName evidence="3">Serine hydrolase domain-containing protein</fullName>
        <ecNumber evidence="3">3.-.-.-</ecNumber>
    </submittedName>
</protein>
<evidence type="ECO:0000313" key="3">
    <source>
        <dbReference type="EMBL" id="MFC0624666.1"/>
    </source>
</evidence>
<dbReference type="SUPFAM" id="SSF56601">
    <property type="entry name" value="beta-lactamase/transpeptidase-like"/>
    <property type="match status" value="1"/>
</dbReference>
<keyword evidence="4" id="KW-1185">Reference proteome</keyword>
<keyword evidence="3" id="KW-0378">Hydrolase</keyword>
<evidence type="ECO:0000313" key="4">
    <source>
        <dbReference type="Proteomes" id="UP001589890"/>
    </source>
</evidence>
<reference evidence="3 4" key="1">
    <citation type="submission" date="2024-09" db="EMBL/GenBank/DDBJ databases">
        <authorList>
            <person name="Sun Q."/>
            <person name="Mori K."/>
        </authorList>
    </citation>
    <scope>NUCLEOTIDE SEQUENCE [LARGE SCALE GENOMIC DNA]</scope>
    <source>
        <strain evidence="3 4">CGMCC 1.15906</strain>
    </source>
</reference>
<organism evidence="3 4">
    <name type="scientific">Kribbella deserti</name>
    <dbReference type="NCBI Taxonomy" id="1926257"/>
    <lineage>
        <taxon>Bacteria</taxon>
        <taxon>Bacillati</taxon>
        <taxon>Actinomycetota</taxon>
        <taxon>Actinomycetes</taxon>
        <taxon>Propionibacteriales</taxon>
        <taxon>Kribbellaceae</taxon>
        <taxon>Kribbella</taxon>
    </lineage>
</organism>
<dbReference type="GO" id="GO:0016787">
    <property type="term" value="F:hydrolase activity"/>
    <property type="evidence" value="ECO:0007669"/>
    <property type="project" value="UniProtKB-KW"/>
</dbReference>
<dbReference type="Gene3D" id="3.40.710.10">
    <property type="entry name" value="DD-peptidase/beta-lactamase superfamily"/>
    <property type="match status" value="1"/>
</dbReference>
<evidence type="ECO:0000256" key="1">
    <source>
        <dbReference type="SAM" id="SignalP"/>
    </source>
</evidence>
<sequence length="391" mass="40536">MRALVAVLLSAVLVGCSTSAPKTAPTPVGREFPAPAVAALDDGQAAAKLQAVLDEVVALFKTTPGAETAARGVTAAVIVGDRWSWTGAAGADALGETLRPSTEMATASITKTFVAAEVLRLAEAGRIDLNAPLSRYVKHRLTANGATVRQYLAMTAGVPDFLPSDYEKMAKDLAGAPARRWTARQALKYHTSAPRKPGSPYSYSNASYLLVGMAIEAVTKKPLALALRNDLVKPAGLRRIAFQDGERPQEPIAGSKSEVCGTIPDGFIPCRSVASSSAAAGSMAADAATVARWGYQLYGARVLPAAIVDQLISGSPSGSSEYGLGTMRFSSTLGPLGDAFGHRGNAPGYTSLLAVIPTRRLSVAVLLADGNKNVDAVMTKFLTALAPLVQG</sequence>
<gene>
    <name evidence="3" type="ORF">ACFFGN_11380</name>
</gene>
<dbReference type="RefSeq" id="WP_380046269.1">
    <property type="nucleotide sequence ID" value="NZ_JBHLTC010000012.1"/>
</dbReference>
<feature type="signal peptide" evidence="1">
    <location>
        <begin position="1"/>
        <end position="19"/>
    </location>
</feature>
<dbReference type="InterPro" id="IPR050491">
    <property type="entry name" value="AmpC-like"/>
</dbReference>
<dbReference type="Proteomes" id="UP001589890">
    <property type="component" value="Unassembled WGS sequence"/>
</dbReference>
<proteinExistence type="predicted"/>
<dbReference type="PROSITE" id="PS51257">
    <property type="entry name" value="PROKAR_LIPOPROTEIN"/>
    <property type="match status" value="1"/>
</dbReference>
<keyword evidence="1" id="KW-0732">Signal</keyword>
<dbReference type="Pfam" id="PF00144">
    <property type="entry name" value="Beta-lactamase"/>
    <property type="match status" value="1"/>
</dbReference>